<evidence type="ECO:0000313" key="1">
    <source>
        <dbReference type="EMBL" id="HIX87363.1"/>
    </source>
</evidence>
<protein>
    <submittedName>
        <fullName evidence="1">T9SS C-terminal target domain-containing protein</fullName>
    </submittedName>
</protein>
<comment type="caution">
    <text evidence="1">The sequence shown here is derived from an EMBL/GenBank/DDBJ whole genome shotgun (WGS) entry which is preliminary data.</text>
</comment>
<organism evidence="1 2">
    <name type="scientific">Candidatus Parabacteroides intestinigallinarum</name>
    <dbReference type="NCBI Taxonomy" id="2838722"/>
    <lineage>
        <taxon>Bacteria</taxon>
        <taxon>Pseudomonadati</taxon>
        <taxon>Bacteroidota</taxon>
        <taxon>Bacteroidia</taxon>
        <taxon>Bacteroidales</taxon>
        <taxon>Tannerellaceae</taxon>
        <taxon>Parabacteroides</taxon>
    </lineage>
</organism>
<reference evidence="1" key="1">
    <citation type="journal article" date="2021" name="PeerJ">
        <title>Extensive microbial diversity within the chicken gut microbiome revealed by metagenomics and culture.</title>
        <authorList>
            <person name="Gilroy R."/>
            <person name="Ravi A."/>
            <person name="Getino M."/>
            <person name="Pursley I."/>
            <person name="Horton D.L."/>
            <person name="Alikhan N.F."/>
            <person name="Baker D."/>
            <person name="Gharbi K."/>
            <person name="Hall N."/>
            <person name="Watson M."/>
            <person name="Adriaenssens E.M."/>
            <person name="Foster-Nyarko E."/>
            <person name="Jarju S."/>
            <person name="Secka A."/>
            <person name="Antonio M."/>
            <person name="Oren A."/>
            <person name="Chaudhuri R.R."/>
            <person name="La Ragione R."/>
            <person name="Hildebrand F."/>
            <person name="Pallen M.J."/>
        </authorList>
    </citation>
    <scope>NUCLEOTIDE SEQUENCE</scope>
    <source>
        <strain evidence="1">ChiHecec2B26-12326</strain>
    </source>
</reference>
<name>A0A9D1XTI4_9BACT</name>
<proteinExistence type="predicted"/>
<dbReference type="EMBL" id="DXEN01000090">
    <property type="protein sequence ID" value="HIX87363.1"/>
    <property type="molecule type" value="Genomic_DNA"/>
</dbReference>
<sequence length="546" mass="59360">MTQTFAQSPTDNWAYTTTGDVSIVDLAETTIPKAHGPQGLRMPMSARVNFEHFPLDGYEDVIISVHKGGASLMPGEAMYVLTYREGDDEPHAMVREIKPGSYNPFSTTTIDKNPPGIDLFTPEPAADTEGGYYIVDSVCAHGLIPAYSLFAGEGSWDEPARWSHKPAYRHRHALIQGDVRVDRETSCGTLAIGEGSLRIEAAGELSTRQLTIYSDDTQSTGATELRSAGSLTVQETATVVKTFAQKGEWYFLSLPFDVYADGIDPDFQLGDDSDEMNGNYFYLRTYDGEKRASSQSAADNWTVVPRDVAETSRPVLEKNKGYLIALDASADSQTLRFTSAKGALPDDFGRKGEVSIQVNAQGANPDHGGWYLCGNPLPASLPLSQIEPNDALDGYIYLYDGTTYQPHAIGSDGAIPPYSAFFVKAERDTRLTTRESAETGSYSLLSVGSFRSAHLAEPTAARETTVANAGIAPPAARLCLNGNQASIDNLPSDGHLRVFTSAGKIVYERSLRAGDTVLSLPLKRGLYLLVLQAGEYHERRKCLIRP</sequence>
<gene>
    <name evidence="1" type="ORF">H9848_12275</name>
</gene>
<dbReference type="AlphaFoldDB" id="A0A9D1XTI4"/>
<reference evidence="1" key="2">
    <citation type="submission" date="2021-04" db="EMBL/GenBank/DDBJ databases">
        <authorList>
            <person name="Gilroy R."/>
        </authorList>
    </citation>
    <scope>NUCLEOTIDE SEQUENCE</scope>
    <source>
        <strain evidence="1">ChiHecec2B26-12326</strain>
    </source>
</reference>
<dbReference type="Proteomes" id="UP000823847">
    <property type="component" value="Unassembled WGS sequence"/>
</dbReference>
<accession>A0A9D1XTI4</accession>
<evidence type="ECO:0000313" key="2">
    <source>
        <dbReference type="Proteomes" id="UP000823847"/>
    </source>
</evidence>